<evidence type="ECO:0000256" key="4">
    <source>
        <dbReference type="ARBA" id="ARBA00022448"/>
    </source>
</evidence>
<accession>A0A4U8Z483</accession>
<dbReference type="AlphaFoldDB" id="A0A4U8Z483"/>
<evidence type="ECO:0000313" key="11">
    <source>
        <dbReference type="EMBL" id="VFU10063.1"/>
    </source>
</evidence>
<reference evidence="11 12" key="1">
    <citation type="submission" date="2019-03" db="EMBL/GenBank/DDBJ databases">
        <authorList>
            <person name="Kox A.R. M."/>
        </authorList>
    </citation>
    <scope>NUCLEOTIDE SEQUENCE [LARGE SCALE GENOMIC DNA]</scope>
    <source>
        <strain evidence="11">MTUNDRAET4 annotated genome</strain>
    </source>
</reference>
<keyword evidence="8" id="KW-0139">CF(1)</keyword>
<keyword evidence="6" id="KW-0406">Ion transport</keyword>
<evidence type="ECO:0000256" key="6">
    <source>
        <dbReference type="ARBA" id="ARBA00023065"/>
    </source>
</evidence>
<dbReference type="PRINTS" id="PR00126">
    <property type="entry name" value="ATPASEGAMMA"/>
</dbReference>
<dbReference type="EMBL" id="LR536450">
    <property type="protein sequence ID" value="VFU10063.1"/>
    <property type="molecule type" value="Genomic_DNA"/>
</dbReference>
<dbReference type="Proteomes" id="UP000294360">
    <property type="component" value="Chromosome"/>
</dbReference>
<dbReference type="KEGG" id="mtun:MTUNDRAET4_3176"/>
<gene>
    <name evidence="11" type="ORF">MTUNDRAET4_3176</name>
</gene>
<evidence type="ECO:0000256" key="1">
    <source>
        <dbReference type="ARBA" id="ARBA00003456"/>
    </source>
</evidence>
<comment type="subcellular location">
    <subcellularLocation>
        <location evidence="2">Membrane</location>
        <topology evidence="2">Peripheral membrane protein</topology>
    </subcellularLocation>
</comment>
<keyword evidence="9" id="KW-0066">ATP synthesis</keyword>
<dbReference type="Pfam" id="PF00231">
    <property type="entry name" value="ATP-synt"/>
    <property type="match status" value="1"/>
</dbReference>
<protein>
    <submittedName>
        <fullName evidence="11">F-type H+-transporting ATPase subunit gamma</fullName>
    </submittedName>
</protein>
<dbReference type="InterPro" id="IPR000131">
    <property type="entry name" value="ATP_synth_F1_gsu"/>
</dbReference>
<dbReference type="OrthoDB" id="6169121at2"/>
<evidence type="ECO:0000256" key="7">
    <source>
        <dbReference type="ARBA" id="ARBA00023136"/>
    </source>
</evidence>
<comment type="function">
    <text evidence="1">Produces ATP from ADP in the presence of a proton gradient across the membrane. The gamma chain is believed to be important in regulating ATPase activity and the flow of protons through the CF(0) complex.</text>
</comment>
<keyword evidence="5" id="KW-0375">Hydrogen ion transport</keyword>
<keyword evidence="7" id="KW-0472">Membrane</keyword>
<name>A0A4U8Z483_METTU</name>
<evidence type="ECO:0000256" key="8">
    <source>
        <dbReference type="ARBA" id="ARBA00023196"/>
    </source>
</evidence>
<dbReference type="SUPFAM" id="SSF52943">
    <property type="entry name" value="ATP synthase (F1-ATPase), gamma subunit"/>
    <property type="match status" value="1"/>
</dbReference>
<dbReference type="GO" id="GO:0045259">
    <property type="term" value="C:proton-transporting ATP synthase complex"/>
    <property type="evidence" value="ECO:0007669"/>
    <property type="project" value="UniProtKB-KW"/>
</dbReference>
<feature type="coiled-coil region" evidence="10">
    <location>
        <begin position="228"/>
        <end position="262"/>
    </location>
</feature>
<organism evidence="11 12">
    <name type="scientific">Methylocella tundrae</name>
    <dbReference type="NCBI Taxonomy" id="227605"/>
    <lineage>
        <taxon>Bacteria</taxon>
        <taxon>Pseudomonadati</taxon>
        <taxon>Pseudomonadota</taxon>
        <taxon>Alphaproteobacteria</taxon>
        <taxon>Hyphomicrobiales</taxon>
        <taxon>Beijerinckiaceae</taxon>
        <taxon>Methylocella</taxon>
    </lineage>
</organism>
<evidence type="ECO:0000256" key="2">
    <source>
        <dbReference type="ARBA" id="ARBA00004170"/>
    </source>
</evidence>
<proteinExistence type="inferred from homology"/>
<dbReference type="Gene3D" id="3.40.1380.10">
    <property type="match status" value="1"/>
</dbReference>
<dbReference type="RefSeq" id="WP_134490645.1">
    <property type="nucleotide sequence ID" value="NZ_CP139089.1"/>
</dbReference>
<sequence length="302" mass="32069">MTERLAEISARIEGMRQLGAVVNAMRGIAAARAQQARRQLLAVDSYAATIAAAIGRVVALAPPPASIARASGRPALVLFCAEQGFAGAFSERVFDAAGADLSASDLFLIGSRGATLGAERGVNAGWKSAMPAHTDGIPKLADCITEALYGKIATAEIDRLDAVFSQWRPGGGVHVERRRLFPMDLSVFPPPRDRNCPLLNLPATTLLSGLTADYMHAQLCNAALHAFAAENEARMEAMASARRQIERQLAALQARQRLVRQDEITAEIIELAAGETAMSDVFAAPRAAARKAKREGGEADRG</sequence>
<keyword evidence="4" id="KW-0813">Transport</keyword>
<dbReference type="Gene3D" id="1.10.287.80">
    <property type="entry name" value="ATP synthase, gamma subunit, helix hairpin domain"/>
    <property type="match status" value="1"/>
</dbReference>
<dbReference type="InterPro" id="IPR035968">
    <property type="entry name" value="ATP_synth_F1_ATPase_gsu"/>
</dbReference>
<comment type="similarity">
    <text evidence="3">Belongs to the ATPase gamma chain family.</text>
</comment>
<evidence type="ECO:0000256" key="9">
    <source>
        <dbReference type="ARBA" id="ARBA00023310"/>
    </source>
</evidence>
<evidence type="ECO:0000256" key="10">
    <source>
        <dbReference type="SAM" id="Coils"/>
    </source>
</evidence>
<evidence type="ECO:0000256" key="3">
    <source>
        <dbReference type="ARBA" id="ARBA00007681"/>
    </source>
</evidence>
<keyword evidence="10" id="KW-0175">Coiled coil</keyword>
<evidence type="ECO:0000256" key="5">
    <source>
        <dbReference type="ARBA" id="ARBA00022781"/>
    </source>
</evidence>
<evidence type="ECO:0000313" key="12">
    <source>
        <dbReference type="Proteomes" id="UP000294360"/>
    </source>
</evidence>
<dbReference type="GO" id="GO:0046933">
    <property type="term" value="F:proton-transporting ATP synthase activity, rotational mechanism"/>
    <property type="evidence" value="ECO:0007669"/>
    <property type="project" value="InterPro"/>
</dbReference>